<dbReference type="PANTHER" id="PTHR43133">
    <property type="entry name" value="RNA POLYMERASE ECF-TYPE SIGMA FACTO"/>
    <property type="match status" value="1"/>
</dbReference>
<dbReference type="EMBL" id="BHEO01000001">
    <property type="protein sequence ID" value="GBU03476.1"/>
    <property type="molecule type" value="Genomic_DNA"/>
</dbReference>
<evidence type="ECO:0000256" key="5">
    <source>
        <dbReference type="ARBA" id="ARBA00023163"/>
    </source>
</evidence>
<evidence type="ECO:0000256" key="2">
    <source>
        <dbReference type="ARBA" id="ARBA00023015"/>
    </source>
</evidence>
<keyword evidence="3" id="KW-0731">Sigma factor</keyword>
<dbReference type="EMBL" id="SLZV01000026">
    <property type="protein sequence ID" value="TCS64438.1"/>
    <property type="molecule type" value="Genomic_DNA"/>
</dbReference>
<proteinExistence type="inferred from homology"/>
<keyword evidence="11" id="KW-1185">Reference proteome</keyword>
<dbReference type="RefSeq" id="WP_116440867.1">
    <property type="nucleotide sequence ID" value="NZ_BHEO01000001.1"/>
</dbReference>
<evidence type="ECO:0000256" key="1">
    <source>
        <dbReference type="ARBA" id="ARBA00010641"/>
    </source>
</evidence>
<evidence type="ECO:0000313" key="8">
    <source>
        <dbReference type="EMBL" id="GBU03823.1"/>
    </source>
</evidence>
<dbReference type="PANTHER" id="PTHR43133:SF8">
    <property type="entry name" value="RNA POLYMERASE SIGMA FACTOR HI_1459-RELATED"/>
    <property type="match status" value="1"/>
</dbReference>
<evidence type="ECO:0000256" key="3">
    <source>
        <dbReference type="ARBA" id="ARBA00023082"/>
    </source>
</evidence>
<comment type="similarity">
    <text evidence="1">Belongs to the sigma-70 factor family. ECF subfamily.</text>
</comment>
<dbReference type="Gene3D" id="1.10.1740.10">
    <property type="match status" value="1"/>
</dbReference>
<dbReference type="NCBIfam" id="TIGR02937">
    <property type="entry name" value="sigma70-ECF"/>
    <property type="match status" value="1"/>
</dbReference>
<dbReference type="EMBL" id="BHEO01000002">
    <property type="protein sequence ID" value="GBU03823.1"/>
    <property type="molecule type" value="Genomic_DNA"/>
</dbReference>
<evidence type="ECO:0000313" key="11">
    <source>
        <dbReference type="Proteomes" id="UP000702954"/>
    </source>
</evidence>
<protein>
    <submittedName>
        <fullName evidence="7">RNA polymerase sigma factor SigW</fullName>
    </submittedName>
    <submittedName>
        <fullName evidence="9">RNA polymerase sigma-70 factor (ECF subfamily)</fullName>
    </submittedName>
</protein>
<evidence type="ECO:0000259" key="6">
    <source>
        <dbReference type="Pfam" id="PF04542"/>
    </source>
</evidence>
<evidence type="ECO:0000256" key="4">
    <source>
        <dbReference type="ARBA" id="ARBA00023125"/>
    </source>
</evidence>
<keyword evidence="5" id="KW-0804">Transcription</keyword>
<dbReference type="SUPFAM" id="SSF88946">
    <property type="entry name" value="Sigma2 domain of RNA polymerase sigma factors"/>
    <property type="match status" value="1"/>
</dbReference>
<dbReference type="GO" id="GO:0003677">
    <property type="term" value="F:DNA binding"/>
    <property type="evidence" value="ECO:0007669"/>
    <property type="project" value="UniProtKB-KW"/>
</dbReference>
<keyword evidence="4" id="KW-0238">DNA-binding</keyword>
<keyword evidence="2" id="KW-0805">Transcription regulation</keyword>
<dbReference type="Proteomes" id="UP000702954">
    <property type="component" value="Unassembled WGS sequence"/>
</dbReference>
<comment type="caution">
    <text evidence="9">The sequence shown here is derived from an EMBL/GenBank/DDBJ whole genome shotgun (WGS) entry which is preliminary data.</text>
</comment>
<dbReference type="InterPro" id="IPR007627">
    <property type="entry name" value="RNA_pol_sigma70_r2"/>
</dbReference>
<evidence type="ECO:0000313" key="10">
    <source>
        <dbReference type="Proteomes" id="UP000294613"/>
    </source>
</evidence>
<dbReference type="Pfam" id="PF04542">
    <property type="entry name" value="Sigma70_r2"/>
    <property type="match status" value="1"/>
</dbReference>
<sequence>MSQKLSENIDFNTAYDKYVNLVFKTALNYSGDHYVAEEASQYTFMQLYIQFEQIKRGNIKSWLITTAKNYVLNYNKKVKWELTDENIVELCDMREAARSTEENVFIKTKEEKHTLLRKEIFTQLYQKNPRWWQAVVLAYIYEVPQEDIAVKMRIELNALYQMLYRARKWITKNYREEFEKLI</sequence>
<evidence type="ECO:0000313" key="9">
    <source>
        <dbReference type="EMBL" id="TCS64438.1"/>
    </source>
</evidence>
<organism evidence="9 10">
    <name type="scientific">Faecalimonas umbilicata</name>
    <dbReference type="NCBI Taxonomy" id="1912855"/>
    <lineage>
        <taxon>Bacteria</taxon>
        <taxon>Bacillati</taxon>
        <taxon>Bacillota</taxon>
        <taxon>Clostridia</taxon>
        <taxon>Lachnospirales</taxon>
        <taxon>Lachnospiraceae</taxon>
        <taxon>Faecalimonas</taxon>
    </lineage>
</organism>
<reference evidence="7 11" key="1">
    <citation type="journal article" date="2018" name="Int. J. Syst. Evol. Microbiol.">
        <title>Draft Genome Sequence of Faecalimonas umbilicata JCM 30896T, an Acetate-Producing Bacterium Isolated from Human Feces.</title>
        <authorList>
            <person name="Sakamoto M."/>
            <person name="Ikeyama N."/>
            <person name="Yuki M."/>
            <person name="Ohkuma M."/>
        </authorList>
    </citation>
    <scope>NUCLEOTIDE SEQUENCE [LARGE SCALE GENOMIC DNA]</scope>
    <source>
        <strain evidence="7 11">EGH7</strain>
    </source>
</reference>
<dbReference type="GO" id="GO:0016987">
    <property type="term" value="F:sigma factor activity"/>
    <property type="evidence" value="ECO:0007669"/>
    <property type="project" value="UniProtKB-KW"/>
</dbReference>
<dbReference type="InterPro" id="IPR014284">
    <property type="entry name" value="RNA_pol_sigma-70_dom"/>
</dbReference>
<reference evidence="9 10" key="2">
    <citation type="submission" date="2019-03" db="EMBL/GenBank/DDBJ databases">
        <title>Genomic Encyclopedia of Type Strains, Phase IV (KMG-IV): sequencing the most valuable type-strain genomes for metagenomic binning, comparative biology and taxonomic classification.</title>
        <authorList>
            <person name="Goeker M."/>
        </authorList>
    </citation>
    <scope>NUCLEOTIDE SEQUENCE [LARGE SCALE GENOMIC DNA]</scope>
    <source>
        <strain evidence="9 10">DSM 103426</strain>
    </source>
</reference>
<dbReference type="InterPro" id="IPR013324">
    <property type="entry name" value="RNA_pol_sigma_r3/r4-like"/>
</dbReference>
<dbReference type="InterPro" id="IPR039425">
    <property type="entry name" value="RNA_pol_sigma-70-like"/>
</dbReference>
<accession>A0A4R3JEE4</accession>
<gene>
    <name evidence="7" type="primary">sigW_1</name>
    <name evidence="8" type="synonym">sigW_2</name>
    <name evidence="9" type="ORF">EDD74_12647</name>
    <name evidence="7" type="ORF">FAEUMB_00170</name>
    <name evidence="8" type="ORF">FAEUMB_03640</name>
</gene>
<evidence type="ECO:0000313" key="7">
    <source>
        <dbReference type="EMBL" id="GBU03476.1"/>
    </source>
</evidence>
<name>A0A4R3JEE4_9FIRM</name>
<dbReference type="SUPFAM" id="SSF88659">
    <property type="entry name" value="Sigma3 and sigma4 domains of RNA polymerase sigma factors"/>
    <property type="match status" value="1"/>
</dbReference>
<dbReference type="AlphaFoldDB" id="A0A4R3JEE4"/>
<dbReference type="Proteomes" id="UP000294613">
    <property type="component" value="Unassembled WGS sequence"/>
</dbReference>
<dbReference type="InterPro" id="IPR013325">
    <property type="entry name" value="RNA_pol_sigma_r2"/>
</dbReference>
<dbReference type="GO" id="GO:0006352">
    <property type="term" value="P:DNA-templated transcription initiation"/>
    <property type="evidence" value="ECO:0007669"/>
    <property type="project" value="InterPro"/>
</dbReference>
<feature type="domain" description="RNA polymerase sigma-70 region 2" evidence="6">
    <location>
        <begin position="15"/>
        <end position="80"/>
    </location>
</feature>